<dbReference type="eggNOG" id="ENOG502TH8U">
    <property type="taxonomic scope" value="Eukaryota"/>
</dbReference>
<evidence type="ECO:0000313" key="4">
    <source>
        <dbReference type="Proteomes" id="UP000008549"/>
    </source>
</evidence>
<dbReference type="AlphaFoldDB" id="A8WP40"/>
<evidence type="ECO:0000313" key="3">
    <source>
        <dbReference type="EMBL" id="CAP22246.1"/>
    </source>
</evidence>
<protein>
    <submittedName>
        <fullName evidence="3">Protein CBG01013</fullName>
    </submittedName>
</protein>
<reference evidence="3 4" key="2">
    <citation type="journal article" date="2011" name="PLoS Genet.">
        <title>Caenorhabditis briggsae recombinant inbred line genotypes reveal inter-strain incompatibility and the evolution of recombination.</title>
        <authorList>
            <person name="Ross J.A."/>
            <person name="Koboldt D.C."/>
            <person name="Staisch J.E."/>
            <person name="Chamberlin H.M."/>
            <person name="Gupta B.P."/>
            <person name="Miller R.D."/>
            <person name="Baird S.E."/>
            <person name="Haag E.S."/>
        </authorList>
    </citation>
    <scope>NUCLEOTIDE SEQUENCE [LARGE SCALE GENOMIC DNA]</scope>
    <source>
        <strain evidence="3 4">AF16</strain>
    </source>
</reference>
<evidence type="ECO:0000313" key="5">
    <source>
        <dbReference type="WormBase" id="CBG01013"/>
    </source>
</evidence>
<feature type="compositionally biased region" description="Basic and acidic residues" evidence="1">
    <location>
        <begin position="92"/>
        <end position="105"/>
    </location>
</feature>
<dbReference type="PANTHER" id="PTHR31327">
    <property type="entry name" value="SPERM MEIOSIS PDZ DOMAIN CONTAINING PROTEINS-RELATED"/>
    <property type="match status" value="1"/>
</dbReference>
<dbReference type="KEGG" id="cbr:CBG_01013"/>
<dbReference type="OMA" id="EIIACRQ"/>
<keyword evidence="2" id="KW-0472">Membrane</keyword>
<feature type="compositionally biased region" description="Polar residues" evidence="1">
    <location>
        <begin position="42"/>
        <end position="57"/>
    </location>
</feature>
<dbReference type="InterPro" id="IPR040264">
    <property type="entry name" value="T15H9.4-like"/>
</dbReference>
<keyword evidence="4" id="KW-1185">Reference proteome</keyword>
<dbReference type="CTD" id="8573124"/>
<organism evidence="3 4">
    <name type="scientific">Caenorhabditis briggsae</name>
    <dbReference type="NCBI Taxonomy" id="6238"/>
    <lineage>
        <taxon>Eukaryota</taxon>
        <taxon>Metazoa</taxon>
        <taxon>Ecdysozoa</taxon>
        <taxon>Nematoda</taxon>
        <taxon>Chromadorea</taxon>
        <taxon>Rhabditida</taxon>
        <taxon>Rhabditina</taxon>
        <taxon>Rhabditomorpha</taxon>
        <taxon>Rhabditoidea</taxon>
        <taxon>Rhabditidae</taxon>
        <taxon>Peloderinae</taxon>
        <taxon>Caenorhabditis</taxon>
    </lineage>
</organism>
<sequence>MVREGIELLSEYVPQTFLFTLIFLLTSSAIFMLCSGKKDSNRPPSSNSETSKHSSLQKPVLSNAPNDVIPPAQPTRNVGEPVKPPTTNLQALKEELKEEKEDKKASSPPPPPPKKSDRKSIHKKRASQDKDVNLQTLEQRSEIFTSDVSEGGDDKEENTASIKKNYSVLNTVSNKAFTQLSAAPTPPLTHFLPVVIQVSAGTFERFFQYVTVNRNLVITKVDRSLIHHFMPGDQITIVDGTAHWTIESLTSYMKGSWIRGKPAVAITVIRVWNINCITKAQYDLISMLIEDRVHYFRVKLYSHTPNSGMVLCSEKKRILVKSLRAKTPASTGFIVGDQILGVNNEMYDVKKEKMGAIKKKIREAVQTSFEKDGCVEVIACRLIGARSSPVPSLDAELAEKFAGYAIGVEKGIHVEKKRDENTNLPFEADALEIALRELTTWRCYEGRNGFETPICDKGPSLLSDKGTHPATPGGQNDQTATSSPGTSTPSSSNTQVSVMAPIPIVRTTSNTVMAEKLAVEKPTNKGDKPPSTPIAQTPRKRSVFRKEIENPQTQVTFKDAPEINKITSDVPEENEVKKCDARSGMIAYFKNIMK</sequence>
<dbReference type="HOGENOM" id="CLU_031000_0_0_1"/>
<keyword evidence="2" id="KW-1133">Transmembrane helix</keyword>
<keyword evidence="2" id="KW-0812">Transmembrane</keyword>
<dbReference type="PANTHER" id="PTHR31327:SF11">
    <property type="entry name" value="PDZ DOMAIN-CONTAINING PROTEIN"/>
    <property type="match status" value="1"/>
</dbReference>
<proteinExistence type="predicted"/>
<dbReference type="InParanoid" id="A8WP40"/>
<feature type="transmembrane region" description="Helical" evidence="2">
    <location>
        <begin position="12"/>
        <end position="34"/>
    </location>
</feature>
<dbReference type="Proteomes" id="UP000008549">
    <property type="component" value="Unassembled WGS sequence"/>
</dbReference>
<evidence type="ECO:0000256" key="1">
    <source>
        <dbReference type="SAM" id="MobiDB-lite"/>
    </source>
</evidence>
<accession>A8WP40</accession>
<evidence type="ECO:0000256" key="2">
    <source>
        <dbReference type="SAM" id="Phobius"/>
    </source>
</evidence>
<dbReference type="WormBase" id="CBG01013">
    <property type="protein sequence ID" value="CBP43224"/>
    <property type="gene ID" value="WBGene00024308"/>
</dbReference>
<dbReference type="RefSeq" id="XP_002629773.1">
    <property type="nucleotide sequence ID" value="XM_002629727.1"/>
</dbReference>
<feature type="compositionally biased region" description="Low complexity" evidence="1">
    <location>
        <begin position="479"/>
        <end position="494"/>
    </location>
</feature>
<dbReference type="FunCoup" id="A8WP40">
    <property type="interactions" value="118"/>
</dbReference>
<feature type="compositionally biased region" description="Polar residues" evidence="1">
    <location>
        <begin position="133"/>
        <end position="148"/>
    </location>
</feature>
<dbReference type="GeneID" id="8573124"/>
<name>A8WP40_CAEBR</name>
<dbReference type="GO" id="GO:0000785">
    <property type="term" value="C:chromatin"/>
    <property type="evidence" value="ECO:0000318"/>
    <property type="project" value="GO_Central"/>
</dbReference>
<dbReference type="EMBL" id="HE600951">
    <property type="protein sequence ID" value="CAP22246.1"/>
    <property type="molecule type" value="Genomic_DNA"/>
</dbReference>
<feature type="region of interest" description="Disordered" evidence="1">
    <location>
        <begin position="454"/>
        <end position="499"/>
    </location>
</feature>
<feature type="region of interest" description="Disordered" evidence="1">
    <location>
        <begin position="38"/>
        <end position="159"/>
    </location>
</feature>
<gene>
    <name evidence="3 5" type="ORF">CBG01013</name>
    <name evidence="3" type="ORF">CBG_01013</name>
</gene>
<reference evidence="3 4" key="1">
    <citation type="journal article" date="2003" name="PLoS Biol.">
        <title>The genome sequence of Caenorhabditis briggsae: a platform for comparative genomics.</title>
        <authorList>
            <person name="Stein L.D."/>
            <person name="Bao Z."/>
            <person name="Blasiar D."/>
            <person name="Blumenthal T."/>
            <person name="Brent M.R."/>
            <person name="Chen N."/>
            <person name="Chinwalla A."/>
            <person name="Clarke L."/>
            <person name="Clee C."/>
            <person name="Coghlan A."/>
            <person name="Coulson A."/>
            <person name="D'Eustachio P."/>
            <person name="Fitch D.H."/>
            <person name="Fulton L.A."/>
            <person name="Fulton R.E."/>
            <person name="Griffiths-Jones S."/>
            <person name="Harris T.W."/>
            <person name="Hillier L.W."/>
            <person name="Kamath R."/>
            <person name="Kuwabara P.E."/>
            <person name="Mardis E.R."/>
            <person name="Marra M.A."/>
            <person name="Miner T.L."/>
            <person name="Minx P."/>
            <person name="Mullikin J.C."/>
            <person name="Plumb R.W."/>
            <person name="Rogers J."/>
            <person name="Schein J.E."/>
            <person name="Sohrmann M."/>
            <person name="Spieth J."/>
            <person name="Stajich J.E."/>
            <person name="Wei C."/>
            <person name="Willey D."/>
            <person name="Wilson R.K."/>
            <person name="Durbin R."/>
            <person name="Waterston R.H."/>
        </authorList>
    </citation>
    <scope>NUCLEOTIDE SEQUENCE [LARGE SCALE GENOMIC DNA]</scope>
    <source>
        <strain evidence="3 4">AF16</strain>
    </source>
</reference>